<keyword evidence="3" id="KW-0238">DNA-binding</keyword>
<evidence type="ECO:0000256" key="4">
    <source>
        <dbReference type="ARBA" id="ARBA00023163"/>
    </source>
</evidence>
<dbReference type="GO" id="GO:0003700">
    <property type="term" value="F:DNA-binding transcription factor activity"/>
    <property type="evidence" value="ECO:0007669"/>
    <property type="project" value="InterPro"/>
</dbReference>
<dbReference type="EMBL" id="JAVRAA010000001">
    <property type="protein sequence ID" value="MDT0335661.1"/>
    <property type="molecule type" value="Genomic_DNA"/>
</dbReference>
<sequence>MIPPLTSLMAFEAIARRKSFNLAAAELHLTPSAISHQVARLEKLLGLRLFERSTKGVELTPAGQSYLNRVAGALGAINSATDDLRHGVENSLQIHSSPSFASLWLMPRIGRFTQRYPEIAFGLSASPEISDFEIGQVDLDIRCGVPHWPDLEIEPVLSEQVIPMASPDFLARHRIETPEDLVLAPLIQSRGSLLQWPEWFARYAPDLRPERIALRFDRAMMSIEAAVQGLGVVFESDAFGATHLASGRLQPVFADGMTLEITQHFAVCPARNKSRPEVVLFLQWLREESGKLAST</sequence>
<dbReference type="GO" id="GO:0043565">
    <property type="term" value="F:sequence-specific DNA binding"/>
    <property type="evidence" value="ECO:0007669"/>
    <property type="project" value="TreeGrafter"/>
</dbReference>
<protein>
    <submittedName>
        <fullName evidence="6">LysR substrate-binding domain-containing protein</fullName>
    </submittedName>
</protein>
<dbReference type="InterPro" id="IPR036390">
    <property type="entry name" value="WH_DNA-bd_sf"/>
</dbReference>
<dbReference type="Gene3D" id="3.40.190.10">
    <property type="entry name" value="Periplasmic binding protein-like II"/>
    <property type="match status" value="2"/>
</dbReference>
<proteinExistence type="inferred from homology"/>
<feature type="domain" description="HTH lysR-type" evidence="5">
    <location>
        <begin position="3"/>
        <end position="60"/>
    </location>
</feature>
<dbReference type="RefSeq" id="WP_310837037.1">
    <property type="nucleotide sequence ID" value="NZ_JAVLSM010000005.1"/>
</dbReference>
<dbReference type="SUPFAM" id="SSF46785">
    <property type="entry name" value="Winged helix' DNA-binding domain"/>
    <property type="match status" value="1"/>
</dbReference>
<reference evidence="6" key="1">
    <citation type="submission" date="2023-02" db="EMBL/GenBank/DDBJ databases">
        <title>Description of Herbaspirillum huttiense subsp. nephrolepsisexaltata and Herbaspirillum huttiense subsp. lycopersicon.</title>
        <authorList>
            <person name="Poudel M."/>
            <person name="Sharma A."/>
            <person name="Goss E."/>
            <person name="Tapia J.H."/>
            <person name="Harmon C.M."/>
            <person name="Jones J.B."/>
        </authorList>
    </citation>
    <scope>NUCLEOTIDE SEQUENCE</scope>
    <source>
        <strain evidence="6">NC40101</strain>
    </source>
</reference>
<evidence type="ECO:0000256" key="3">
    <source>
        <dbReference type="ARBA" id="ARBA00023125"/>
    </source>
</evidence>
<dbReference type="CDD" id="cd08432">
    <property type="entry name" value="PBP2_GcdR_TrpI_HvrB_AmpR_like"/>
    <property type="match status" value="1"/>
</dbReference>
<dbReference type="PRINTS" id="PR00039">
    <property type="entry name" value="HTHLYSR"/>
</dbReference>
<accession>A0AAE4K2D5</accession>
<dbReference type="SUPFAM" id="SSF53850">
    <property type="entry name" value="Periplasmic binding protein-like II"/>
    <property type="match status" value="1"/>
</dbReference>
<dbReference type="FunFam" id="1.10.10.10:FF:000038">
    <property type="entry name" value="Glycine cleavage system transcriptional activator"/>
    <property type="match status" value="1"/>
</dbReference>
<dbReference type="Gene3D" id="1.10.10.10">
    <property type="entry name" value="Winged helix-like DNA-binding domain superfamily/Winged helix DNA-binding domain"/>
    <property type="match status" value="1"/>
</dbReference>
<dbReference type="PANTHER" id="PTHR30537:SF5">
    <property type="entry name" value="HTH-TYPE TRANSCRIPTIONAL ACTIVATOR TTDR-RELATED"/>
    <property type="match status" value="1"/>
</dbReference>
<keyword evidence="2" id="KW-0805">Transcription regulation</keyword>
<keyword evidence="4" id="KW-0804">Transcription</keyword>
<evidence type="ECO:0000259" key="5">
    <source>
        <dbReference type="PROSITE" id="PS50931"/>
    </source>
</evidence>
<dbReference type="Pfam" id="PF03466">
    <property type="entry name" value="LysR_substrate"/>
    <property type="match status" value="1"/>
</dbReference>
<evidence type="ECO:0000256" key="2">
    <source>
        <dbReference type="ARBA" id="ARBA00023015"/>
    </source>
</evidence>
<dbReference type="PANTHER" id="PTHR30537">
    <property type="entry name" value="HTH-TYPE TRANSCRIPTIONAL REGULATOR"/>
    <property type="match status" value="1"/>
</dbReference>
<comment type="caution">
    <text evidence="6">The sequence shown here is derived from an EMBL/GenBank/DDBJ whole genome shotgun (WGS) entry which is preliminary data.</text>
</comment>
<name>A0AAE4K2D5_9BURK</name>
<organism evidence="6">
    <name type="scientific">Herbaspirillum huttiense subsp. nephrolepidis</name>
    <dbReference type="NCBI Taxonomy" id="3075126"/>
    <lineage>
        <taxon>Bacteria</taxon>
        <taxon>Pseudomonadati</taxon>
        <taxon>Pseudomonadota</taxon>
        <taxon>Betaproteobacteria</taxon>
        <taxon>Burkholderiales</taxon>
        <taxon>Oxalobacteraceae</taxon>
        <taxon>Herbaspirillum</taxon>
    </lineage>
</organism>
<dbReference type="InterPro" id="IPR058163">
    <property type="entry name" value="LysR-type_TF_proteobact-type"/>
</dbReference>
<dbReference type="GO" id="GO:0006351">
    <property type="term" value="P:DNA-templated transcription"/>
    <property type="evidence" value="ECO:0007669"/>
    <property type="project" value="TreeGrafter"/>
</dbReference>
<dbReference type="InterPro" id="IPR000847">
    <property type="entry name" value="LysR_HTH_N"/>
</dbReference>
<evidence type="ECO:0000313" key="6">
    <source>
        <dbReference type="EMBL" id="MDT0335661.1"/>
    </source>
</evidence>
<gene>
    <name evidence="6" type="ORF">RJN63_02375</name>
</gene>
<comment type="similarity">
    <text evidence="1">Belongs to the LysR transcriptional regulatory family.</text>
</comment>
<evidence type="ECO:0000256" key="1">
    <source>
        <dbReference type="ARBA" id="ARBA00009437"/>
    </source>
</evidence>
<dbReference type="PROSITE" id="PS50931">
    <property type="entry name" value="HTH_LYSR"/>
    <property type="match status" value="1"/>
</dbReference>
<dbReference type="InterPro" id="IPR036388">
    <property type="entry name" value="WH-like_DNA-bd_sf"/>
</dbReference>
<dbReference type="InterPro" id="IPR005119">
    <property type="entry name" value="LysR_subst-bd"/>
</dbReference>
<dbReference type="Pfam" id="PF00126">
    <property type="entry name" value="HTH_1"/>
    <property type="match status" value="1"/>
</dbReference>
<dbReference type="AlphaFoldDB" id="A0AAE4K2D5"/>